<keyword evidence="5" id="KW-0663">Pyridoxal phosphate</keyword>
<dbReference type="Gene3D" id="1.10.260.50">
    <property type="match status" value="1"/>
</dbReference>
<evidence type="ECO:0000313" key="11">
    <source>
        <dbReference type="Proteomes" id="UP001211044"/>
    </source>
</evidence>
<comment type="similarity">
    <text evidence="2">Belongs to the class-V pyridoxal-phosphate-dependent aminotransferase family. NifS/IscS subfamily.</text>
</comment>
<dbReference type="InterPro" id="IPR000192">
    <property type="entry name" value="Aminotrans_V_dom"/>
</dbReference>
<sequence length="380" mass="39760">MSPVYLDYAATAPMRPSVREAMMKVLSGPMVANPNALHIAGRSAKEMLEAARERVARALGAAPAEVIFTGGGTEADALAVRGLVGSGPLAISAVEHEAVAKNAADIAQREGIGLLHLPVGSDGVLDLEASREVIERERPSLISVMAVNNENGAIQPIAKLVEIANSLPRPALVHTDAIQAVGRIDFDFAKSGLTALSVASHKLGGPAGIGALLLRKGQSLRTDRKGGGQERDLRSGTQNVLGAVGFAEAITTTLACQHEEELRARKFREQILQAAAQIDGVEVTAEGVSEIINFTCEGCTSEGLLFGFDQSKICVSAGSACKAGVARPSSVLLAMGRTEAQAASSLRVSMGWHTTEEDIEAFCACLPQAVQIARRLEGRK</sequence>
<evidence type="ECO:0000256" key="4">
    <source>
        <dbReference type="ARBA" id="ARBA00022723"/>
    </source>
</evidence>
<dbReference type="SUPFAM" id="SSF53383">
    <property type="entry name" value="PLP-dependent transferases"/>
    <property type="match status" value="1"/>
</dbReference>
<reference evidence="10" key="1">
    <citation type="submission" date="2023-01" db="EMBL/GenBank/DDBJ databases">
        <title>Comparative Genomic Analysis of the Clinically-Derived Winkia Strain NY0527 Provides Evidence into the Taxonomic Reassignment of Winkia neuii and Characterizes Their Virulence Traits.</title>
        <authorList>
            <person name="Cai X."/>
            <person name="Peng Y."/>
            <person name="Li M."/>
            <person name="Qiu Y."/>
            <person name="Wang Y."/>
            <person name="Xu L."/>
            <person name="Hou Q."/>
        </authorList>
    </citation>
    <scope>NUCLEOTIDE SEQUENCE</scope>
    <source>
        <strain evidence="10">NY0527</strain>
    </source>
</reference>
<evidence type="ECO:0000256" key="8">
    <source>
        <dbReference type="ARBA" id="ARBA00050776"/>
    </source>
</evidence>
<evidence type="ECO:0000259" key="9">
    <source>
        <dbReference type="Pfam" id="PF00266"/>
    </source>
</evidence>
<dbReference type="InterPro" id="IPR016454">
    <property type="entry name" value="Cysteine_dSase"/>
</dbReference>
<evidence type="ECO:0000256" key="1">
    <source>
        <dbReference type="ARBA" id="ARBA00001933"/>
    </source>
</evidence>
<keyword evidence="6" id="KW-0408">Iron</keyword>
<protein>
    <submittedName>
        <fullName evidence="10">Cysteine desulfurase family protein</fullName>
    </submittedName>
</protein>
<evidence type="ECO:0000256" key="5">
    <source>
        <dbReference type="ARBA" id="ARBA00022898"/>
    </source>
</evidence>
<evidence type="ECO:0000313" key="10">
    <source>
        <dbReference type="EMBL" id="WCE46877.1"/>
    </source>
</evidence>
<organism evidence="10 11">
    <name type="scientific">Winkia neuii subsp. anitrata</name>
    <dbReference type="NCBI Taxonomy" id="29318"/>
    <lineage>
        <taxon>Bacteria</taxon>
        <taxon>Bacillati</taxon>
        <taxon>Actinomycetota</taxon>
        <taxon>Actinomycetes</taxon>
        <taxon>Actinomycetales</taxon>
        <taxon>Actinomycetaceae</taxon>
        <taxon>Winkia</taxon>
    </lineage>
</organism>
<evidence type="ECO:0000256" key="7">
    <source>
        <dbReference type="ARBA" id="ARBA00023014"/>
    </source>
</evidence>
<dbReference type="RefSeq" id="WP_004806161.1">
    <property type="nucleotide sequence ID" value="NZ_CP116394.1"/>
</dbReference>
<feature type="domain" description="Aminotransferase class V" evidence="9">
    <location>
        <begin position="4"/>
        <end position="362"/>
    </location>
</feature>
<keyword evidence="4" id="KW-0479">Metal-binding</keyword>
<dbReference type="Pfam" id="PF00266">
    <property type="entry name" value="Aminotran_5"/>
    <property type="match status" value="1"/>
</dbReference>
<keyword evidence="7" id="KW-0411">Iron-sulfur</keyword>
<dbReference type="GO" id="GO:0046872">
    <property type="term" value="F:metal ion binding"/>
    <property type="evidence" value="ECO:0007669"/>
    <property type="project" value="UniProtKB-KW"/>
</dbReference>
<proteinExistence type="inferred from homology"/>
<dbReference type="InterPro" id="IPR015424">
    <property type="entry name" value="PyrdxlP-dep_Trfase"/>
</dbReference>
<keyword evidence="3" id="KW-0808">Transferase</keyword>
<dbReference type="InterPro" id="IPR015422">
    <property type="entry name" value="PyrdxlP-dep_Trfase_small"/>
</dbReference>
<evidence type="ECO:0000256" key="6">
    <source>
        <dbReference type="ARBA" id="ARBA00023004"/>
    </source>
</evidence>
<dbReference type="PANTHER" id="PTHR11601:SF34">
    <property type="entry name" value="CYSTEINE DESULFURASE"/>
    <property type="match status" value="1"/>
</dbReference>
<dbReference type="PIRSF" id="PIRSF005572">
    <property type="entry name" value="NifS"/>
    <property type="match status" value="1"/>
</dbReference>
<dbReference type="GO" id="GO:0031071">
    <property type="term" value="F:cysteine desulfurase activity"/>
    <property type="evidence" value="ECO:0007669"/>
    <property type="project" value="UniProtKB-EC"/>
</dbReference>
<dbReference type="Proteomes" id="UP001211044">
    <property type="component" value="Chromosome"/>
</dbReference>
<dbReference type="Gene3D" id="3.40.640.10">
    <property type="entry name" value="Type I PLP-dependent aspartate aminotransferase-like (Major domain)"/>
    <property type="match status" value="1"/>
</dbReference>
<accession>A0AB38XRA9</accession>
<evidence type="ECO:0000256" key="3">
    <source>
        <dbReference type="ARBA" id="ARBA00022679"/>
    </source>
</evidence>
<evidence type="ECO:0000256" key="2">
    <source>
        <dbReference type="ARBA" id="ARBA00006490"/>
    </source>
</evidence>
<dbReference type="GO" id="GO:0051536">
    <property type="term" value="F:iron-sulfur cluster binding"/>
    <property type="evidence" value="ECO:0007669"/>
    <property type="project" value="UniProtKB-KW"/>
</dbReference>
<name>A0AB38XRA9_9ACTO</name>
<dbReference type="EMBL" id="CP116394">
    <property type="protein sequence ID" value="WCE46877.1"/>
    <property type="molecule type" value="Genomic_DNA"/>
</dbReference>
<dbReference type="AlphaFoldDB" id="A0AB38XRA9"/>
<dbReference type="KEGG" id="wne:PIG85_04290"/>
<dbReference type="PANTHER" id="PTHR11601">
    <property type="entry name" value="CYSTEINE DESULFURYLASE FAMILY MEMBER"/>
    <property type="match status" value="1"/>
</dbReference>
<dbReference type="InterPro" id="IPR015421">
    <property type="entry name" value="PyrdxlP-dep_Trfase_major"/>
</dbReference>
<comment type="cofactor">
    <cofactor evidence="1">
        <name>pyridoxal 5'-phosphate</name>
        <dbReference type="ChEBI" id="CHEBI:597326"/>
    </cofactor>
</comment>
<dbReference type="Gene3D" id="3.90.1150.10">
    <property type="entry name" value="Aspartate Aminotransferase, domain 1"/>
    <property type="match status" value="1"/>
</dbReference>
<comment type="catalytic activity">
    <reaction evidence="8">
        <text>(sulfur carrier)-H + L-cysteine = (sulfur carrier)-SH + L-alanine</text>
        <dbReference type="Rhea" id="RHEA:43892"/>
        <dbReference type="Rhea" id="RHEA-COMP:14737"/>
        <dbReference type="Rhea" id="RHEA-COMP:14739"/>
        <dbReference type="ChEBI" id="CHEBI:29917"/>
        <dbReference type="ChEBI" id="CHEBI:35235"/>
        <dbReference type="ChEBI" id="CHEBI:57972"/>
        <dbReference type="ChEBI" id="CHEBI:64428"/>
        <dbReference type="EC" id="2.8.1.7"/>
    </reaction>
</comment>
<gene>
    <name evidence="10" type="ORF">PIG85_04290</name>
</gene>